<reference evidence="1" key="1">
    <citation type="submission" date="2021-05" db="EMBL/GenBank/DDBJ databases">
        <authorList>
            <person name="Alioto T."/>
            <person name="Alioto T."/>
            <person name="Gomez Garrido J."/>
        </authorList>
    </citation>
    <scope>NUCLEOTIDE SEQUENCE</scope>
</reference>
<evidence type="ECO:0000313" key="1">
    <source>
        <dbReference type="EMBL" id="CAG6783763.1"/>
    </source>
</evidence>
<accession>A0A8D9FAM4</accession>
<sequence>MSSPRWLVESLIVSYRTYSVLIGTVRPYYYNYYVHIIHSFNHSCESPLILHTYFVSYCVHNSSIGFPVYVFCMVIGSEVSHWSVYVSNKFSVQFNCLVKFYAENISSGSQASESKVVYLFVSICSQSKVVYLLFLSVFQIQSIVYLFV</sequence>
<protein>
    <submittedName>
        <fullName evidence="1">Uncharacterized protein</fullName>
    </submittedName>
</protein>
<dbReference type="AlphaFoldDB" id="A0A8D9FAM4"/>
<organism evidence="1">
    <name type="scientific">Cacopsylla melanoneura</name>
    <dbReference type="NCBI Taxonomy" id="428564"/>
    <lineage>
        <taxon>Eukaryota</taxon>
        <taxon>Metazoa</taxon>
        <taxon>Ecdysozoa</taxon>
        <taxon>Arthropoda</taxon>
        <taxon>Hexapoda</taxon>
        <taxon>Insecta</taxon>
        <taxon>Pterygota</taxon>
        <taxon>Neoptera</taxon>
        <taxon>Paraneoptera</taxon>
        <taxon>Hemiptera</taxon>
        <taxon>Sternorrhyncha</taxon>
        <taxon>Psylloidea</taxon>
        <taxon>Psyllidae</taxon>
        <taxon>Psyllinae</taxon>
        <taxon>Cacopsylla</taxon>
    </lineage>
</organism>
<name>A0A8D9FAM4_9HEMI</name>
<proteinExistence type="predicted"/>
<dbReference type="EMBL" id="HBUF01634292">
    <property type="protein sequence ID" value="CAG6783763.1"/>
    <property type="molecule type" value="Transcribed_RNA"/>
</dbReference>